<feature type="domain" description="Clp R" evidence="14">
    <location>
        <begin position="150"/>
        <end position="292"/>
    </location>
</feature>
<dbReference type="InterPro" id="IPR041546">
    <property type="entry name" value="ClpA/ClpB_AAA_lid"/>
</dbReference>
<evidence type="ECO:0000256" key="2">
    <source>
        <dbReference type="ARBA" id="ARBA00022528"/>
    </source>
</evidence>
<accession>A0AAD6PY31</accession>
<dbReference type="InterPro" id="IPR001270">
    <property type="entry name" value="ClpA/B"/>
</dbReference>
<evidence type="ECO:0000256" key="12">
    <source>
        <dbReference type="SAM" id="Phobius"/>
    </source>
</evidence>
<dbReference type="Pfam" id="PF17871">
    <property type="entry name" value="AAA_lid_9"/>
    <property type="match status" value="1"/>
</dbReference>
<protein>
    <submittedName>
        <fullName evidence="15">Chaperone protein ClpC</fullName>
    </submittedName>
</protein>
<proteinExistence type="inferred from homology"/>
<evidence type="ECO:0000256" key="7">
    <source>
        <dbReference type="ARBA" id="ARBA00022946"/>
    </source>
</evidence>
<dbReference type="SMART" id="SM01086">
    <property type="entry name" value="ClpB_D2-small"/>
    <property type="match status" value="1"/>
</dbReference>
<evidence type="ECO:0000256" key="8">
    <source>
        <dbReference type="ARBA" id="ARBA00023186"/>
    </source>
</evidence>
<dbReference type="PROSITE" id="PS00870">
    <property type="entry name" value="CLPAB_1"/>
    <property type="match status" value="1"/>
</dbReference>
<dbReference type="GO" id="GO:0034605">
    <property type="term" value="P:cellular response to heat"/>
    <property type="evidence" value="ECO:0007669"/>
    <property type="project" value="TreeGrafter"/>
</dbReference>
<evidence type="ECO:0000259" key="14">
    <source>
        <dbReference type="PROSITE" id="PS51903"/>
    </source>
</evidence>
<evidence type="ECO:0000256" key="3">
    <source>
        <dbReference type="ARBA" id="ARBA00022640"/>
    </source>
</evidence>
<dbReference type="GO" id="GO:0009570">
    <property type="term" value="C:chloroplast stroma"/>
    <property type="evidence" value="ECO:0007669"/>
    <property type="project" value="UniProtKB-ARBA"/>
</dbReference>
<name>A0AAD6PY31_9ROSI</name>
<dbReference type="EMBL" id="JAQIZT010000015">
    <property type="protein sequence ID" value="KAJ6970865.1"/>
    <property type="molecule type" value="Genomic_DNA"/>
</dbReference>
<sequence length="968" mass="107960">IEELRSVLWVTVLFELIVRRVFRQGLLAFLIPLFLSLDSGFSLTYAIVTCRLFPKHNMARLLVHSANIPAIAPRLRHCQFEESKKRRDSSVKMMSSSPSQGLVMSGYSGLRSANCLDTLLRHGQSFHSKVAITISPRQQKAKRFVPRAMFERFTEKAIKVIMLAQEEARRLGHNFVGTEQILLGLIGEGTGIAAKVLKSMGINLKDARVEVEKIIGRGSGFVAVEIPFTPRAKRVLELSLEEARQLGHNYIGSEHLLLGLLREGEGVAARVIRMVGESTENLAGSTVGPGSSNNKMPTLEEYGTNLTKLAEEGKLDPVVGRQPQIERVIQILGRRTKNNPCLIGEPGVGKTAIAEGLAQRIASGDVPETIEGKKVITLDMGLLVAGTKYRGEFEERLKKLMEEIKQSDEIMLFIDEVHTLIGAGAAEGAIDAANILKPALARGELQCIGATTLDEYRKHIEKDPALERRFQPVKVPEPSVDETIQILKGLRERYEIHHKLRYTDESLVAAAQLSYQYISDRFLPDKAIDLIDEAGSRVRLRHAQVPEEARELEKEVRQITKEKDEAVRGQDFEKAGELRDREMDLRAQIAAIVEKGKEMSKAETEAGDVGPTVTETDIQHIVSSWTGIPVEKVSTDESDRLLKMEDTLHKRVVGQDEAVKAISRAIRRARVGLKNPNRPIASFIFSGPTGVGKSELAKALAAYYFGSEEAMIRLDMSEYMERHTVAKLIGSPPGYVGYTEGGQLTEAVRRRPYTVVLFDEIEKAHPDVFNIMLQILEDGRLTDSKGRTVDFKNTLLIMTSNVGSSVIEKGGRKIGFDLDYDEKDSSYNRIKSLVTEELKQYFRPEFLNRLDEMIVFRQLSKLEVKDIADIMLKEVFERLKAKEIELQVTERFRDRVVDEGYNPAYGARPLRRAIMRLLEDSMAEKMLSAEIKEGDSVIIDVDSDGNVIVLNGQSGGAPDALPDVLNVA</sequence>
<evidence type="ECO:0000256" key="1">
    <source>
        <dbReference type="ARBA" id="ARBA00004229"/>
    </source>
</evidence>
<dbReference type="PROSITE" id="PS51903">
    <property type="entry name" value="CLP_R"/>
    <property type="match status" value="1"/>
</dbReference>
<feature type="non-terminal residue" evidence="15">
    <location>
        <position position="968"/>
    </location>
</feature>
<dbReference type="Pfam" id="PF10431">
    <property type="entry name" value="ClpB_D2-small"/>
    <property type="match status" value="1"/>
</dbReference>
<dbReference type="Gene3D" id="1.10.1780.10">
    <property type="entry name" value="Clp, N-terminal domain"/>
    <property type="match status" value="1"/>
</dbReference>
<dbReference type="Pfam" id="PF02861">
    <property type="entry name" value="Clp_N"/>
    <property type="match status" value="1"/>
</dbReference>
<dbReference type="Gene3D" id="4.10.860.10">
    <property type="entry name" value="UVR domain"/>
    <property type="match status" value="1"/>
</dbReference>
<dbReference type="InterPro" id="IPR004176">
    <property type="entry name" value="Clp_R_N"/>
</dbReference>
<evidence type="ECO:0000256" key="10">
    <source>
        <dbReference type="RuleBase" id="RU004432"/>
    </source>
</evidence>
<dbReference type="InterPro" id="IPR027417">
    <property type="entry name" value="P-loop_NTPase"/>
</dbReference>
<feature type="coiled-coil region" evidence="11">
    <location>
        <begin position="542"/>
        <end position="569"/>
    </location>
</feature>
<dbReference type="AlphaFoldDB" id="A0AAD6PY31"/>
<dbReference type="GO" id="GO:0016887">
    <property type="term" value="F:ATP hydrolysis activity"/>
    <property type="evidence" value="ECO:0007669"/>
    <property type="project" value="InterPro"/>
</dbReference>
<evidence type="ECO:0000313" key="15">
    <source>
        <dbReference type="EMBL" id="KAJ6970865.1"/>
    </source>
</evidence>
<dbReference type="GO" id="GO:0005524">
    <property type="term" value="F:ATP binding"/>
    <property type="evidence" value="ECO:0007669"/>
    <property type="project" value="UniProtKB-KW"/>
</dbReference>
<dbReference type="InterPro" id="IPR019489">
    <property type="entry name" value="Clp_ATPase_C"/>
</dbReference>
<dbReference type="FunFam" id="1.10.8.60:FF:000011">
    <property type="entry name" value="ATP-dependent Clp protease ATP-binding subunit"/>
    <property type="match status" value="1"/>
</dbReference>
<dbReference type="Gene3D" id="3.40.50.300">
    <property type="entry name" value="P-loop containing nucleotide triphosphate hydrolases"/>
    <property type="match status" value="2"/>
</dbReference>
<feature type="domain" description="UVR" evidence="13">
    <location>
        <begin position="553"/>
        <end position="588"/>
    </location>
</feature>
<dbReference type="CDD" id="cd19499">
    <property type="entry name" value="RecA-like_ClpB_Hsp104-like"/>
    <property type="match status" value="1"/>
</dbReference>
<evidence type="ECO:0000259" key="13">
    <source>
        <dbReference type="PROSITE" id="PS50151"/>
    </source>
</evidence>
<keyword evidence="5 10" id="KW-0547">Nucleotide-binding</keyword>
<dbReference type="FunFam" id="3.40.50.300:FF:000010">
    <property type="entry name" value="Chaperone clpB 1, putative"/>
    <property type="match status" value="1"/>
</dbReference>
<feature type="transmembrane region" description="Helical" evidence="12">
    <location>
        <begin position="26"/>
        <end position="48"/>
    </location>
</feature>
<keyword evidence="7" id="KW-0809">Transit peptide</keyword>
<dbReference type="PROSITE" id="PS00871">
    <property type="entry name" value="CLPAB_2"/>
    <property type="match status" value="1"/>
</dbReference>
<dbReference type="PROSITE" id="PS50151">
    <property type="entry name" value="UVR"/>
    <property type="match status" value="1"/>
</dbReference>
<gene>
    <name evidence="15" type="ORF">NC653_035210</name>
</gene>
<dbReference type="PANTHER" id="PTHR11638:SF155">
    <property type="entry name" value="CHAPERONE PROTEIN CLPC1, CHLOROPLASTIC-LIKE"/>
    <property type="match status" value="1"/>
</dbReference>
<comment type="similarity">
    <text evidence="10">Belongs to the ClpA/ClpB family.</text>
</comment>
<dbReference type="Proteomes" id="UP001164929">
    <property type="component" value="Chromosome 15"/>
</dbReference>
<evidence type="ECO:0000256" key="6">
    <source>
        <dbReference type="ARBA" id="ARBA00022840"/>
    </source>
</evidence>
<organism evidence="15 16">
    <name type="scientific">Populus alba x Populus x berolinensis</name>
    <dbReference type="NCBI Taxonomy" id="444605"/>
    <lineage>
        <taxon>Eukaryota</taxon>
        <taxon>Viridiplantae</taxon>
        <taxon>Streptophyta</taxon>
        <taxon>Embryophyta</taxon>
        <taxon>Tracheophyta</taxon>
        <taxon>Spermatophyta</taxon>
        <taxon>Magnoliopsida</taxon>
        <taxon>eudicotyledons</taxon>
        <taxon>Gunneridae</taxon>
        <taxon>Pentapetalae</taxon>
        <taxon>rosids</taxon>
        <taxon>fabids</taxon>
        <taxon>Malpighiales</taxon>
        <taxon>Salicaceae</taxon>
        <taxon>Saliceae</taxon>
        <taxon>Populus</taxon>
    </lineage>
</organism>
<keyword evidence="3" id="KW-0934">Plastid</keyword>
<evidence type="ECO:0000256" key="11">
    <source>
        <dbReference type="SAM" id="Coils"/>
    </source>
</evidence>
<comment type="subcellular location">
    <subcellularLocation>
        <location evidence="1">Plastid</location>
        <location evidence="1">Chloroplast</location>
    </subcellularLocation>
</comment>
<dbReference type="InterPro" id="IPR003959">
    <property type="entry name" value="ATPase_AAA_core"/>
</dbReference>
<keyword evidence="8 10" id="KW-0143">Chaperone</keyword>
<comment type="caution">
    <text evidence="15">The sequence shown here is derived from an EMBL/GenBank/DDBJ whole genome shotgun (WGS) entry which is preliminary data.</text>
</comment>
<dbReference type="SMART" id="SM00382">
    <property type="entry name" value="AAA"/>
    <property type="match status" value="2"/>
</dbReference>
<dbReference type="InterPro" id="IPR003593">
    <property type="entry name" value="AAA+_ATPase"/>
</dbReference>
<dbReference type="FunFam" id="3.40.50.300:FF:000025">
    <property type="entry name" value="ATP-dependent Clp protease subunit"/>
    <property type="match status" value="1"/>
</dbReference>
<keyword evidence="2" id="KW-0150">Chloroplast</keyword>
<dbReference type="InterPro" id="IPR028299">
    <property type="entry name" value="ClpA/B_CS2"/>
</dbReference>
<dbReference type="GO" id="GO:0032991">
    <property type="term" value="C:protein-containing complex"/>
    <property type="evidence" value="ECO:0007669"/>
    <property type="project" value="UniProtKB-ARBA"/>
</dbReference>
<dbReference type="CDD" id="cd00009">
    <property type="entry name" value="AAA"/>
    <property type="match status" value="1"/>
</dbReference>
<dbReference type="FunFam" id="1.10.8.60:FF:000017">
    <property type="entry name" value="ATP-dependent chaperone ClpB"/>
    <property type="match status" value="1"/>
</dbReference>
<evidence type="ECO:0000256" key="4">
    <source>
        <dbReference type="ARBA" id="ARBA00022737"/>
    </source>
</evidence>
<dbReference type="FunFam" id="1.10.1780.10:FF:000004">
    <property type="entry name" value="ATP-dependent Clp protease ATP-binding subunit ClpC"/>
    <property type="match status" value="1"/>
</dbReference>
<evidence type="ECO:0000256" key="9">
    <source>
        <dbReference type="PROSITE-ProRule" id="PRU01251"/>
    </source>
</evidence>
<keyword evidence="4 9" id="KW-0677">Repeat</keyword>
<dbReference type="SUPFAM" id="SSF81923">
    <property type="entry name" value="Double Clp-N motif"/>
    <property type="match status" value="1"/>
</dbReference>
<dbReference type="InterPro" id="IPR036628">
    <property type="entry name" value="Clp_N_dom_sf"/>
</dbReference>
<keyword evidence="6 10" id="KW-0067">ATP-binding</keyword>
<dbReference type="InterPro" id="IPR001943">
    <property type="entry name" value="UVR_dom"/>
</dbReference>
<reference evidence="15" key="1">
    <citation type="journal article" date="2023" name="Mol. Ecol. Resour.">
        <title>Chromosome-level genome assembly of a triploid poplar Populus alba 'Berolinensis'.</title>
        <authorList>
            <person name="Chen S."/>
            <person name="Yu Y."/>
            <person name="Wang X."/>
            <person name="Wang S."/>
            <person name="Zhang T."/>
            <person name="Zhou Y."/>
            <person name="He R."/>
            <person name="Meng N."/>
            <person name="Wang Y."/>
            <person name="Liu W."/>
            <person name="Liu Z."/>
            <person name="Liu J."/>
            <person name="Guo Q."/>
            <person name="Huang H."/>
            <person name="Sederoff R.R."/>
            <person name="Wang G."/>
            <person name="Qu G."/>
            <person name="Chen S."/>
        </authorList>
    </citation>
    <scope>NUCLEOTIDE SEQUENCE</scope>
    <source>
        <strain evidence="15">SC-2020</strain>
    </source>
</reference>
<evidence type="ECO:0000313" key="16">
    <source>
        <dbReference type="Proteomes" id="UP001164929"/>
    </source>
</evidence>
<dbReference type="Pfam" id="PF00004">
    <property type="entry name" value="AAA"/>
    <property type="match status" value="1"/>
</dbReference>
<dbReference type="InterPro" id="IPR018368">
    <property type="entry name" value="ClpA/B_CS1"/>
</dbReference>
<dbReference type="Gene3D" id="1.10.8.60">
    <property type="match status" value="2"/>
</dbReference>
<dbReference type="SUPFAM" id="SSF52540">
    <property type="entry name" value="P-loop containing nucleoside triphosphate hydrolases"/>
    <property type="match status" value="2"/>
</dbReference>
<evidence type="ECO:0000256" key="5">
    <source>
        <dbReference type="ARBA" id="ARBA00022741"/>
    </source>
</evidence>
<dbReference type="PANTHER" id="PTHR11638">
    <property type="entry name" value="ATP-DEPENDENT CLP PROTEASE"/>
    <property type="match status" value="1"/>
</dbReference>
<keyword evidence="12" id="KW-0472">Membrane</keyword>
<keyword evidence="12" id="KW-1133">Transmembrane helix</keyword>
<dbReference type="PRINTS" id="PR00300">
    <property type="entry name" value="CLPPROTEASEA"/>
</dbReference>
<keyword evidence="11" id="KW-0175">Coiled coil</keyword>
<dbReference type="Pfam" id="PF07724">
    <property type="entry name" value="AAA_2"/>
    <property type="match status" value="1"/>
</dbReference>
<keyword evidence="16" id="KW-1185">Reference proteome</keyword>
<dbReference type="InterPro" id="IPR050130">
    <property type="entry name" value="ClpA_ClpB"/>
</dbReference>
<keyword evidence="12" id="KW-0812">Transmembrane</keyword>